<dbReference type="AlphaFoldDB" id="A0A5C5WM69"/>
<dbReference type="RefSeq" id="WP_165440736.1">
    <property type="nucleotide sequence ID" value="NZ_SJPI01000002.1"/>
</dbReference>
<protein>
    <submittedName>
        <fullName evidence="3">GAF domain protein</fullName>
    </submittedName>
</protein>
<name>A0A5C5WM69_9BACT</name>
<keyword evidence="4" id="KW-1185">Reference proteome</keyword>
<evidence type="ECO:0000313" key="4">
    <source>
        <dbReference type="Proteomes" id="UP000316598"/>
    </source>
</evidence>
<evidence type="ECO:0000259" key="2">
    <source>
        <dbReference type="Pfam" id="PF13185"/>
    </source>
</evidence>
<feature type="region of interest" description="Disordered" evidence="1">
    <location>
        <begin position="189"/>
        <end position="224"/>
    </location>
</feature>
<comment type="caution">
    <text evidence="3">The sequence shown here is derived from an EMBL/GenBank/DDBJ whole genome shotgun (WGS) entry which is preliminary data.</text>
</comment>
<accession>A0A5C5WM69</accession>
<evidence type="ECO:0000313" key="3">
    <source>
        <dbReference type="EMBL" id="TWT51093.1"/>
    </source>
</evidence>
<feature type="domain" description="GAF" evidence="2">
    <location>
        <begin position="25"/>
        <end position="168"/>
    </location>
</feature>
<sequence>MSVTLTTKECVDPIYELSLKIVAGATLEESLDFVFEAFEHIVPYDRIGYAEVDETETLARARWARSRHSVLLRTGYAASLKHSSLSVVLKYRQPRVLNNLPEYLEHRPNSRSTELMVKEGIRSSMTCPLFVRDRAIGLLFFSSTECDTYDDSHVSILKDISVHLAMLLMASQPTAPQIDLLQVECTNDDLPTSISTTPSETTPPEPTVSETKVSQTAGDPEPIAAKPANVRKQDALLFSQLKPGMKLAEPVRFGNRGLLLASDTELTQLSIDRLVALRQQGIVTVSAVRVVPGT</sequence>
<evidence type="ECO:0000256" key="1">
    <source>
        <dbReference type="SAM" id="MobiDB-lite"/>
    </source>
</evidence>
<dbReference type="Pfam" id="PF13185">
    <property type="entry name" value="GAF_2"/>
    <property type="match status" value="1"/>
</dbReference>
<dbReference type="EMBL" id="SJPI01000002">
    <property type="protein sequence ID" value="TWT51093.1"/>
    <property type="molecule type" value="Genomic_DNA"/>
</dbReference>
<organism evidence="3 4">
    <name type="scientific">Rubripirellula amarantea</name>
    <dbReference type="NCBI Taxonomy" id="2527999"/>
    <lineage>
        <taxon>Bacteria</taxon>
        <taxon>Pseudomonadati</taxon>
        <taxon>Planctomycetota</taxon>
        <taxon>Planctomycetia</taxon>
        <taxon>Pirellulales</taxon>
        <taxon>Pirellulaceae</taxon>
        <taxon>Rubripirellula</taxon>
    </lineage>
</organism>
<dbReference type="InterPro" id="IPR029016">
    <property type="entry name" value="GAF-like_dom_sf"/>
</dbReference>
<reference evidence="3 4" key="1">
    <citation type="submission" date="2019-02" db="EMBL/GenBank/DDBJ databases">
        <title>Deep-cultivation of Planctomycetes and their phenomic and genomic characterization uncovers novel biology.</title>
        <authorList>
            <person name="Wiegand S."/>
            <person name="Jogler M."/>
            <person name="Boedeker C."/>
            <person name="Pinto D."/>
            <person name="Vollmers J."/>
            <person name="Rivas-Marin E."/>
            <person name="Kohn T."/>
            <person name="Peeters S.H."/>
            <person name="Heuer A."/>
            <person name="Rast P."/>
            <person name="Oberbeckmann S."/>
            <person name="Bunk B."/>
            <person name="Jeske O."/>
            <person name="Meyerdierks A."/>
            <person name="Storesund J.E."/>
            <person name="Kallscheuer N."/>
            <person name="Luecker S."/>
            <person name="Lage O.M."/>
            <person name="Pohl T."/>
            <person name="Merkel B.J."/>
            <person name="Hornburger P."/>
            <person name="Mueller R.-W."/>
            <person name="Bruemmer F."/>
            <person name="Labrenz M."/>
            <person name="Spormann A.M."/>
            <person name="Op Den Camp H."/>
            <person name="Overmann J."/>
            <person name="Amann R."/>
            <person name="Jetten M.S.M."/>
            <person name="Mascher T."/>
            <person name="Medema M.H."/>
            <person name="Devos D.P."/>
            <person name="Kaster A.-K."/>
            <person name="Ovreas L."/>
            <person name="Rohde M."/>
            <person name="Galperin M.Y."/>
            <person name="Jogler C."/>
        </authorList>
    </citation>
    <scope>NUCLEOTIDE SEQUENCE [LARGE SCALE GENOMIC DNA]</scope>
    <source>
        <strain evidence="3 4">Pla22</strain>
    </source>
</reference>
<dbReference type="SUPFAM" id="SSF55781">
    <property type="entry name" value="GAF domain-like"/>
    <property type="match status" value="1"/>
</dbReference>
<feature type="compositionally biased region" description="Low complexity" evidence="1">
    <location>
        <begin position="191"/>
        <end position="200"/>
    </location>
</feature>
<dbReference type="Gene3D" id="3.30.450.40">
    <property type="match status" value="1"/>
</dbReference>
<proteinExistence type="predicted"/>
<gene>
    <name evidence="3" type="ORF">Pla22_38700</name>
</gene>
<dbReference type="Proteomes" id="UP000316598">
    <property type="component" value="Unassembled WGS sequence"/>
</dbReference>
<dbReference type="InterPro" id="IPR003018">
    <property type="entry name" value="GAF"/>
</dbReference>